<keyword evidence="4" id="KW-0964">Secreted</keyword>
<accession>A0AAV7PGU5</accession>
<keyword evidence="5" id="KW-0399">Innate immunity</keyword>
<keyword evidence="11" id="KW-0395">Inflammatory response</keyword>
<evidence type="ECO:0000256" key="10">
    <source>
        <dbReference type="ARBA" id="ARBA00023172"/>
    </source>
</evidence>
<reference evidence="15" key="1">
    <citation type="journal article" date="2022" name="bioRxiv">
        <title>Sequencing and chromosome-scale assembly of the giantPleurodeles waltlgenome.</title>
        <authorList>
            <person name="Brown T."/>
            <person name="Elewa A."/>
            <person name="Iarovenko S."/>
            <person name="Subramanian E."/>
            <person name="Araus A.J."/>
            <person name="Petzold A."/>
            <person name="Susuki M."/>
            <person name="Suzuki K.-i.T."/>
            <person name="Hayashi T."/>
            <person name="Toyoda A."/>
            <person name="Oliveira C."/>
            <person name="Osipova E."/>
            <person name="Leigh N.D."/>
            <person name="Simon A."/>
            <person name="Yun M.H."/>
        </authorList>
    </citation>
    <scope>NUCLEOTIDE SEQUENCE</scope>
    <source>
        <strain evidence="15">20211129_DDA</strain>
        <tissue evidence="15">Liver</tissue>
    </source>
</reference>
<evidence type="ECO:0000256" key="7">
    <source>
        <dbReference type="ARBA" id="ARBA00023097"/>
    </source>
</evidence>
<keyword evidence="6" id="KW-0391">Immunity</keyword>
<evidence type="ECO:0000313" key="16">
    <source>
        <dbReference type="Proteomes" id="UP001066276"/>
    </source>
</evidence>
<dbReference type="GO" id="GO:0005576">
    <property type="term" value="C:extracellular region"/>
    <property type="evidence" value="ECO:0007669"/>
    <property type="project" value="UniProtKB-SubCell"/>
</dbReference>
<dbReference type="GO" id="GO:0005634">
    <property type="term" value="C:nucleus"/>
    <property type="evidence" value="ECO:0007669"/>
    <property type="project" value="UniProtKB-UniRule"/>
</dbReference>
<evidence type="ECO:0000256" key="3">
    <source>
        <dbReference type="ARBA" id="ARBA00022490"/>
    </source>
</evidence>
<dbReference type="CDD" id="cd21979">
    <property type="entry name" value="HMG-box_HMGB_rpt2"/>
    <property type="match status" value="1"/>
</dbReference>
<dbReference type="Gene3D" id="1.10.30.10">
    <property type="entry name" value="High mobility group box domain"/>
    <property type="match status" value="2"/>
</dbReference>
<keyword evidence="10" id="KW-0233">DNA recombination</keyword>
<name>A0AAV7PGU5_PLEWA</name>
<dbReference type="GO" id="GO:0006310">
    <property type="term" value="P:DNA recombination"/>
    <property type="evidence" value="ECO:0007669"/>
    <property type="project" value="UniProtKB-KW"/>
</dbReference>
<keyword evidence="8 12" id="KW-0238">DNA-binding</keyword>
<evidence type="ECO:0000256" key="5">
    <source>
        <dbReference type="ARBA" id="ARBA00022588"/>
    </source>
</evidence>
<evidence type="ECO:0000256" key="1">
    <source>
        <dbReference type="ARBA" id="ARBA00004496"/>
    </source>
</evidence>
<keyword evidence="16" id="KW-1185">Reference proteome</keyword>
<keyword evidence="3" id="KW-0963">Cytoplasm</keyword>
<keyword evidence="7" id="KW-0558">Oxidation</keyword>
<evidence type="ECO:0000256" key="11">
    <source>
        <dbReference type="ARBA" id="ARBA00023198"/>
    </source>
</evidence>
<dbReference type="GO" id="GO:0003677">
    <property type="term" value="F:DNA binding"/>
    <property type="evidence" value="ECO:0007669"/>
    <property type="project" value="UniProtKB-UniRule"/>
</dbReference>
<dbReference type="InterPro" id="IPR050342">
    <property type="entry name" value="HMGB"/>
</dbReference>
<evidence type="ECO:0000256" key="4">
    <source>
        <dbReference type="ARBA" id="ARBA00022525"/>
    </source>
</evidence>
<evidence type="ECO:0000313" key="15">
    <source>
        <dbReference type="EMBL" id="KAJ1124505.1"/>
    </source>
</evidence>
<comment type="subcellular location">
    <subcellularLocation>
        <location evidence="1">Cytoplasm</location>
    </subcellularLocation>
    <subcellularLocation>
        <location evidence="2">Secreted</location>
    </subcellularLocation>
</comment>
<dbReference type="GO" id="GO:0045087">
    <property type="term" value="P:innate immune response"/>
    <property type="evidence" value="ECO:0007669"/>
    <property type="project" value="UniProtKB-KW"/>
</dbReference>
<dbReference type="SUPFAM" id="SSF47095">
    <property type="entry name" value="HMG-box"/>
    <property type="match status" value="2"/>
</dbReference>
<proteinExistence type="predicted"/>
<organism evidence="15 16">
    <name type="scientific">Pleurodeles waltl</name>
    <name type="common">Iberian ribbed newt</name>
    <dbReference type="NCBI Taxonomy" id="8319"/>
    <lineage>
        <taxon>Eukaryota</taxon>
        <taxon>Metazoa</taxon>
        <taxon>Chordata</taxon>
        <taxon>Craniata</taxon>
        <taxon>Vertebrata</taxon>
        <taxon>Euteleostomi</taxon>
        <taxon>Amphibia</taxon>
        <taxon>Batrachia</taxon>
        <taxon>Caudata</taxon>
        <taxon>Salamandroidea</taxon>
        <taxon>Salamandridae</taxon>
        <taxon>Pleurodelinae</taxon>
        <taxon>Pleurodeles</taxon>
    </lineage>
</organism>
<dbReference type="GO" id="GO:0006357">
    <property type="term" value="P:regulation of transcription by RNA polymerase II"/>
    <property type="evidence" value="ECO:0007669"/>
    <property type="project" value="TreeGrafter"/>
</dbReference>
<sequence>MSRAALYSNAMAMGKGNTNKPRSKMSPFAFFVQACRAEIRRRHPDTPYSLTELTRACTERWKITSARERAKFEDLADWDKCRYRHEMQYYICPERESRPRHKKDPEAPKRPMSAFFLFASEHRPQIRAAWPGLSFPETAKKLGQKWSEQTPEARLPYELRAAKLKEKYDKDVAAYRDKRGAGHEPPGQRGGPANEARTMDEEGEWEVKGEKREARKGKVGEFREAREHEKEAEDYDGVEVVAMGEPQHKVMGEEEDEKMHADSHTKDGEWRVL</sequence>
<dbReference type="PANTHER" id="PTHR48112:SF3">
    <property type="entry name" value="HIGH MOBILITY GROUP PROTEIN B2"/>
    <property type="match status" value="1"/>
</dbReference>
<protein>
    <recommendedName>
        <fullName evidence="14">HMG box domain-containing protein</fullName>
    </recommendedName>
</protein>
<dbReference type="Pfam" id="PF00505">
    <property type="entry name" value="HMG_box"/>
    <property type="match status" value="1"/>
</dbReference>
<evidence type="ECO:0000256" key="12">
    <source>
        <dbReference type="PROSITE-ProRule" id="PRU00267"/>
    </source>
</evidence>
<dbReference type="EMBL" id="JANPWB010000011">
    <property type="protein sequence ID" value="KAJ1124505.1"/>
    <property type="molecule type" value="Genomic_DNA"/>
</dbReference>
<dbReference type="InterPro" id="IPR036910">
    <property type="entry name" value="HMG_box_dom_sf"/>
</dbReference>
<evidence type="ECO:0000256" key="9">
    <source>
        <dbReference type="ARBA" id="ARBA00023157"/>
    </source>
</evidence>
<feature type="DNA-binding region" description="HMG box" evidence="12">
    <location>
        <begin position="108"/>
        <end position="176"/>
    </location>
</feature>
<dbReference type="PANTHER" id="PTHR48112">
    <property type="entry name" value="HIGH MOBILITY GROUP PROTEIN DSP1"/>
    <property type="match status" value="1"/>
</dbReference>
<evidence type="ECO:0000256" key="8">
    <source>
        <dbReference type="ARBA" id="ARBA00023125"/>
    </source>
</evidence>
<feature type="compositionally biased region" description="Basic and acidic residues" evidence="13">
    <location>
        <begin position="197"/>
        <end position="231"/>
    </location>
</feature>
<feature type="domain" description="HMG box" evidence="14">
    <location>
        <begin position="21"/>
        <end position="91"/>
    </location>
</feature>
<feature type="compositionally biased region" description="Basic and acidic residues" evidence="13">
    <location>
        <begin position="246"/>
        <end position="273"/>
    </location>
</feature>
<dbReference type="GO" id="GO:0006954">
    <property type="term" value="P:inflammatory response"/>
    <property type="evidence" value="ECO:0007669"/>
    <property type="project" value="UniProtKB-KW"/>
</dbReference>
<dbReference type="AlphaFoldDB" id="A0AAV7PGU5"/>
<dbReference type="SMART" id="SM00398">
    <property type="entry name" value="HMG"/>
    <property type="match status" value="2"/>
</dbReference>
<dbReference type="PROSITE" id="PS51257">
    <property type="entry name" value="PROKAR_LIPOPROTEIN"/>
    <property type="match status" value="1"/>
</dbReference>
<dbReference type="FunFam" id="1.10.30.10:FF:000073">
    <property type="entry name" value="High mobility group protein 1 homolog"/>
    <property type="match status" value="1"/>
</dbReference>
<evidence type="ECO:0000259" key="14">
    <source>
        <dbReference type="PROSITE" id="PS50118"/>
    </source>
</evidence>
<evidence type="ECO:0000256" key="2">
    <source>
        <dbReference type="ARBA" id="ARBA00004613"/>
    </source>
</evidence>
<dbReference type="Pfam" id="PF09011">
    <property type="entry name" value="HMG_box_2"/>
    <property type="match status" value="1"/>
</dbReference>
<evidence type="ECO:0000256" key="13">
    <source>
        <dbReference type="SAM" id="MobiDB-lite"/>
    </source>
</evidence>
<keyword evidence="12" id="KW-0539">Nucleus</keyword>
<dbReference type="CDD" id="cd21978">
    <property type="entry name" value="HMG-box_HMGB_rpt1"/>
    <property type="match status" value="1"/>
</dbReference>
<dbReference type="PROSITE" id="PS50118">
    <property type="entry name" value="HMG_BOX_2"/>
    <property type="match status" value="2"/>
</dbReference>
<evidence type="ECO:0000256" key="6">
    <source>
        <dbReference type="ARBA" id="ARBA00022859"/>
    </source>
</evidence>
<comment type="caution">
    <text evidence="15">The sequence shown here is derived from an EMBL/GenBank/DDBJ whole genome shotgun (WGS) entry which is preliminary data.</text>
</comment>
<dbReference type="Proteomes" id="UP001066276">
    <property type="component" value="Chromosome 7"/>
</dbReference>
<gene>
    <name evidence="15" type="ORF">NDU88_002956</name>
</gene>
<keyword evidence="9" id="KW-1015">Disulfide bond</keyword>
<feature type="DNA-binding region" description="HMG box" evidence="12">
    <location>
        <begin position="21"/>
        <end position="91"/>
    </location>
</feature>
<feature type="region of interest" description="Disordered" evidence="13">
    <location>
        <begin position="177"/>
        <end position="273"/>
    </location>
</feature>
<dbReference type="PRINTS" id="PR00886">
    <property type="entry name" value="HIGHMOBLTY12"/>
</dbReference>
<dbReference type="InterPro" id="IPR009071">
    <property type="entry name" value="HMG_box_dom"/>
</dbReference>
<dbReference type="GO" id="GO:0005737">
    <property type="term" value="C:cytoplasm"/>
    <property type="evidence" value="ECO:0007669"/>
    <property type="project" value="UniProtKB-SubCell"/>
</dbReference>
<feature type="domain" description="HMG box" evidence="14">
    <location>
        <begin position="108"/>
        <end position="176"/>
    </location>
</feature>